<accession>A0A5C7ELH0</accession>
<dbReference type="AlphaFoldDB" id="A0A5C7ELH0"/>
<protein>
    <submittedName>
        <fullName evidence="1">SUF system Fe-S cluster assembly regulator</fullName>
    </submittedName>
</protein>
<dbReference type="OrthoDB" id="9808360at2"/>
<comment type="caution">
    <text evidence="1">The sequence shown here is derived from an EMBL/GenBank/DDBJ whole genome shotgun (WGS) entry which is preliminary data.</text>
</comment>
<dbReference type="PANTHER" id="PTHR33221:SF2">
    <property type="entry name" value="TRANSCRIPTIONAL REGULATOR"/>
    <property type="match status" value="1"/>
</dbReference>
<dbReference type="PANTHER" id="PTHR33221">
    <property type="entry name" value="WINGED HELIX-TURN-HELIX TRANSCRIPTIONAL REGULATOR, RRF2 FAMILY"/>
    <property type="match status" value="1"/>
</dbReference>
<keyword evidence="2" id="KW-1185">Reference proteome</keyword>
<dbReference type="EMBL" id="VPFL01000006">
    <property type="protein sequence ID" value="TXF12386.1"/>
    <property type="molecule type" value="Genomic_DNA"/>
</dbReference>
<dbReference type="GO" id="GO:0003700">
    <property type="term" value="F:DNA-binding transcription factor activity"/>
    <property type="evidence" value="ECO:0007669"/>
    <property type="project" value="TreeGrafter"/>
</dbReference>
<dbReference type="Proteomes" id="UP000321201">
    <property type="component" value="Unassembled WGS sequence"/>
</dbReference>
<dbReference type="InterPro" id="IPR011991">
    <property type="entry name" value="ArsR-like_HTH"/>
</dbReference>
<reference evidence="1 2" key="1">
    <citation type="submission" date="2019-08" db="EMBL/GenBank/DDBJ databases">
        <title>Pelomicrobium methylotrophicum gen. nov., sp. nov. a moderately thermophilic, facultatively anaerobic, lithoautotrophic and methylotrophic bacterium isolated from a terrestrial mud volcano.</title>
        <authorList>
            <person name="Slobodkina G.B."/>
            <person name="Merkel A.Y."/>
            <person name="Slobodkin A.I."/>
        </authorList>
    </citation>
    <scope>NUCLEOTIDE SEQUENCE [LARGE SCALE GENOMIC DNA]</scope>
    <source>
        <strain evidence="1 2">SM250</strain>
    </source>
</reference>
<dbReference type="GO" id="GO:0005829">
    <property type="term" value="C:cytosol"/>
    <property type="evidence" value="ECO:0007669"/>
    <property type="project" value="TreeGrafter"/>
</dbReference>
<dbReference type="SUPFAM" id="SSF46785">
    <property type="entry name" value="Winged helix' DNA-binding domain"/>
    <property type="match status" value="1"/>
</dbReference>
<dbReference type="CDD" id="cd00090">
    <property type="entry name" value="HTH_ARSR"/>
    <property type="match status" value="1"/>
</dbReference>
<sequence>MIRMSKLTDYGTLVMTYLARHSAGVHNAAEIAAATQISLPTVSKILKILAKESLLVSHRGIKGGYSLARAPESITLMEIIDAIEGPIGLTECSSSPGLCEQETSCSVRVNWMKINSAVRQALTGVTLADMAQPTLAVINADRLYARGRVNVV</sequence>
<dbReference type="PROSITE" id="PS51197">
    <property type="entry name" value="HTH_RRF2_2"/>
    <property type="match status" value="1"/>
</dbReference>
<dbReference type="InterPro" id="IPR030489">
    <property type="entry name" value="TR_Rrf2-type_CS"/>
</dbReference>
<dbReference type="RefSeq" id="WP_147799254.1">
    <property type="nucleotide sequence ID" value="NZ_VPFL01000006.1"/>
</dbReference>
<dbReference type="NCBIfam" id="TIGR00738">
    <property type="entry name" value="rrf2_super"/>
    <property type="match status" value="1"/>
</dbReference>
<evidence type="ECO:0000313" key="1">
    <source>
        <dbReference type="EMBL" id="TXF12386.1"/>
    </source>
</evidence>
<dbReference type="InterPro" id="IPR014290">
    <property type="entry name" value="SUF_FeS_clus_asmbl_reg"/>
</dbReference>
<dbReference type="PROSITE" id="PS01332">
    <property type="entry name" value="HTH_RRF2_1"/>
    <property type="match status" value="1"/>
</dbReference>
<dbReference type="NCBIfam" id="TIGR02944">
    <property type="entry name" value="suf_reg_Xantho"/>
    <property type="match status" value="1"/>
</dbReference>
<dbReference type="InterPro" id="IPR000944">
    <property type="entry name" value="Tscrpt_reg_Rrf2"/>
</dbReference>
<dbReference type="InterPro" id="IPR036388">
    <property type="entry name" value="WH-like_DNA-bd_sf"/>
</dbReference>
<dbReference type="InParanoid" id="A0A5C7ELH0"/>
<evidence type="ECO:0000313" key="2">
    <source>
        <dbReference type="Proteomes" id="UP000321201"/>
    </source>
</evidence>
<dbReference type="Pfam" id="PF02082">
    <property type="entry name" value="Rrf2"/>
    <property type="match status" value="1"/>
</dbReference>
<organism evidence="1 2">
    <name type="scientific">Pelomicrobium methylotrophicum</name>
    <dbReference type="NCBI Taxonomy" id="2602750"/>
    <lineage>
        <taxon>Bacteria</taxon>
        <taxon>Pseudomonadati</taxon>
        <taxon>Pseudomonadota</taxon>
        <taxon>Hydrogenophilia</taxon>
        <taxon>Hydrogenophilia incertae sedis</taxon>
        <taxon>Pelomicrobium</taxon>
    </lineage>
</organism>
<proteinExistence type="predicted"/>
<gene>
    <name evidence="1" type="ORF">FR698_05865</name>
</gene>
<dbReference type="Gene3D" id="1.10.10.10">
    <property type="entry name" value="Winged helix-like DNA-binding domain superfamily/Winged helix DNA-binding domain"/>
    <property type="match status" value="1"/>
</dbReference>
<name>A0A5C7ELH0_9PROT</name>
<dbReference type="InterPro" id="IPR036390">
    <property type="entry name" value="WH_DNA-bd_sf"/>
</dbReference>